<evidence type="ECO:0000256" key="7">
    <source>
        <dbReference type="ARBA" id="ARBA00023085"/>
    </source>
</evidence>
<dbReference type="InterPro" id="IPR012334">
    <property type="entry name" value="Pectin_lyas_fold"/>
</dbReference>
<feature type="chain" id="PRO_5017357977" description="pectinesterase" evidence="9">
    <location>
        <begin position="28"/>
        <end position="357"/>
    </location>
</feature>
<dbReference type="SUPFAM" id="SSF51126">
    <property type="entry name" value="Pectin lyase-like"/>
    <property type="match status" value="1"/>
</dbReference>
<accession>A0A397YFA8</accession>
<dbReference type="FunFam" id="2.160.20.10:FF:000029">
    <property type="entry name" value="Pectinesterase 4"/>
    <property type="match status" value="1"/>
</dbReference>
<evidence type="ECO:0000313" key="12">
    <source>
        <dbReference type="Proteomes" id="UP000264353"/>
    </source>
</evidence>
<dbReference type="Proteomes" id="UP000264353">
    <property type="component" value="Chromosome A8"/>
</dbReference>
<name>A0A397YFA8_BRACM</name>
<comment type="subcellular location">
    <subcellularLocation>
        <location evidence="1">Secreted</location>
        <location evidence="1">Cell wall</location>
    </subcellularLocation>
</comment>
<dbReference type="GO" id="GO:0042545">
    <property type="term" value="P:cell wall modification"/>
    <property type="evidence" value="ECO:0007669"/>
    <property type="project" value="InterPro"/>
</dbReference>
<evidence type="ECO:0000256" key="9">
    <source>
        <dbReference type="SAM" id="SignalP"/>
    </source>
</evidence>
<evidence type="ECO:0000256" key="6">
    <source>
        <dbReference type="ARBA" id="ARBA00022801"/>
    </source>
</evidence>
<dbReference type="Pfam" id="PF01095">
    <property type="entry name" value="Pectinesterase"/>
    <property type="match status" value="1"/>
</dbReference>
<keyword evidence="6" id="KW-0378">Hydrolase</keyword>
<proteinExistence type="predicted"/>
<protein>
    <recommendedName>
        <fullName evidence="3">pectinesterase</fullName>
        <ecNumber evidence="3">3.1.1.11</ecNumber>
    </recommendedName>
</protein>
<organism evidence="11 12">
    <name type="scientific">Brassica campestris</name>
    <name type="common">Field mustard</name>
    <dbReference type="NCBI Taxonomy" id="3711"/>
    <lineage>
        <taxon>Eukaryota</taxon>
        <taxon>Viridiplantae</taxon>
        <taxon>Streptophyta</taxon>
        <taxon>Embryophyta</taxon>
        <taxon>Tracheophyta</taxon>
        <taxon>Spermatophyta</taxon>
        <taxon>Magnoliopsida</taxon>
        <taxon>eudicotyledons</taxon>
        <taxon>Gunneridae</taxon>
        <taxon>Pentapetalae</taxon>
        <taxon>rosids</taxon>
        <taxon>malvids</taxon>
        <taxon>Brassicales</taxon>
        <taxon>Brassicaceae</taxon>
        <taxon>Brassiceae</taxon>
        <taxon>Brassica</taxon>
    </lineage>
</organism>
<evidence type="ECO:0000256" key="1">
    <source>
        <dbReference type="ARBA" id="ARBA00004191"/>
    </source>
</evidence>
<feature type="domain" description="Pectinesterase catalytic" evidence="10">
    <location>
        <begin position="41"/>
        <end position="342"/>
    </location>
</feature>
<evidence type="ECO:0000259" key="10">
    <source>
        <dbReference type="Pfam" id="PF01095"/>
    </source>
</evidence>
<dbReference type="PANTHER" id="PTHR31707">
    <property type="entry name" value="PECTINESTERASE"/>
    <property type="match status" value="1"/>
</dbReference>
<keyword evidence="9" id="KW-0732">Signal</keyword>
<feature type="signal peptide" evidence="9">
    <location>
        <begin position="1"/>
        <end position="27"/>
    </location>
</feature>
<dbReference type="UniPathway" id="UPA00545">
    <property type="reaction ID" value="UER00823"/>
</dbReference>
<dbReference type="Gene3D" id="2.160.20.10">
    <property type="entry name" value="Single-stranded right-handed beta-helix, Pectin lyase-like"/>
    <property type="match status" value="1"/>
</dbReference>
<comment type="pathway">
    <text evidence="2">Glycan metabolism; pectin degradation; 2-dehydro-3-deoxy-D-gluconate from pectin: step 1/5.</text>
</comment>
<dbReference type="GO" id="GO:0030599">
    <property type="term" value="F:pectinesterase activity"/>
    <property type="evidence" value="ECO:0007669"/>
    <property type="project" value="UniProtKB-EC"/>
</dbReference>
<sequence>MIHGNFLCFSSLMVSILFWFLCSSVTQVRMTDPEALKVRADVVVAKDGTGQFTTVTEAVASAPENIKKRYVIYVKKGVYEEIVNIGKRKDNITIVGDGRDLTILTGSLSGNHTSHTATLVPCDATTGVDGNGFTAQDIGIQNTAGAEKGQAVALRISGDRSVVYRCRVEAFQDTLYAHSGRQFYRECYITGTVDFICGEAAAVFQQCQIEARKPMKGQSNMITAQSRSYKTQNSGFTIYKCNITATPDLTPVKGTVKTFLGRPWGPYSTVVVMKSFIDDLIDPAGWAPWDIKDKGRLSTLFYGEFQNYGPGANTTNRVKWKGYKSIKDPKEAATFTLKNLIGVSWLRFRDVPYEDGL</sequence>
<evidence type="ECO:0000256" key="4">
    <source>
        <dbReference type="ARBA" id="ARBA00022512"/>
    </source>
</evidence>
<reference evidence="11 12" key="1">
    <citation type="submission" date="2018-06" db="EMBL/GenBank/DDBJ databases">
        <title>WGS assembly of Brassica rapa FPsc.</title>
        <authorList>
            <person name="Bowman J."/>
            <person name="Kohchi T."/>
            <person name="Yamato K."/>
            <person name="Jenkins J."/>
            <person name="Shu S."/>
            <person name="Ishizaki K."/>
            <person name="Yamaoka S."/>
            <person name="Nishihama R."/>
            <person name="Nakamura Y."/>
            <person name="Berger F."/>
            <person name="Adam C."/>
            <person name="Aki S."/>
            <person name="Althoff F."/>
            <person name="Araki T."/>
            <person name="Arteaga-Vazquez M."/>
            <person name="Balasubrmanian S."/>
            <person name="Bauer D."/>
            <person name="Boehm C."/>
            <person name="Briginshaw L."/>
            <person name="Caballero-Perez J."/>
            <person name="Catarino B."/>
            <person name="Chen F."/>
            <person name="Chiyoda S."/>
            <person name="Chovatia M."/>
            <person name="Davies K."/>
            <person name="Delmans M."/>
            <person name="Demura T."/>
            <person name="Dierschke T."/>
            <person name="Dolan L."/>
            <person name="Dorantes-Acosta A."/>
            <person name="Eklund D."/>
            <person name="Florent S."/>
            <person name="Flores-Sandoval E."/>
            <person name="Fujiyama A."/>
            <person name="Fukuzawa H."/>
            <person name="Galik B."/>
            <person name="Grimanelli D."/>
            <person name="Grimwood J."/>
            <person name="Grossniklaus U."/>
            <person name="Hamada T."/>
            <person name="Haseloff J."/>
            <person name="Hetherington A."/>
            <person name="Higo A."/>
            <person name="Hirakawa Y."/>
            <person name="Hundley H."/>
            <person name="Ikeda Y."/>
            <person name="Inoue K."/>
            <person name="Inoue S."/>
            <person name="Ishida S."/>
            <person name="Jia Q."/>
            <person name="Kakita M."/>
            <person name="Kanazawa T."/>
            <person name="Kawai Y."/>
            <person name="Kawashima T."/>
            <person name="Kennedy M."/>
            <person name="Kinose K."/>
            <person name="Kinoshita T."/>
            <person name="Kohara Y."/>
            <person name="Koide E."/>
            <person name="Komatsu K."/>
            <person name="Kopischke S."/>
            <person name="Kubo M."/>
            <person name="Kyozuka J."/>
            <person name="Lagercrantz U."/>
            <person name="Lin S."/>
            <person name="Lindquist E."/>
            <person name="Lipzen A."/>
            <person name="Lu C."/>
            <person name="Luna E."/>
            <person name="Martienssen R."/>
            <person name="Minamino N."/>
            <person name="Mizutani M."/>
            <person name="Mizutani M."/>
            <person name="Mochizuki N."/>
            <person name="Monte I."/>
            <person name="Mosher R."/>
            <person name="Nagasaki H."/>
            <person name="Nakagami H."/>
            <person name="Naramoto S."/>
            <person name="Nishitani K."/>
            <person name="Ohtani M."/>
            <person name="Okamoto T."/>
            <person name="Okumura M."/>
            <person name="Phillips J."/>
            <person name="Pollak B."/>
            <person name="Reinders A."/>
            <person name="Roevekamp M."/>
            <person name="Sano R."/>
            <person name="Sawa S."/>
            <person name="Schmid M."/>
            <person name="Shirakawa M."/>
            <person name="Solano R."/>
            <person name="Spunde A."/>
            <person name="Suetsugu N."/>
            <person name="Sugano S."/>
            <person name="Sugiyama A."/>
            <person name="Sun R."/>
            <person name="Suzuki Y."/>
            <person name="Takenaka M."/>
            <person name="Takezawa D."/>
            <person name="Tomogane H."/>
            <person name="Tsuzuki M."/>
            <person name="Ueda T."/>
            <person name="Umeda M."/>
            <person name="Ward J."/>
            <person name="Watanabe Y."/>
            <person name="Yazaki K."/>
            <person name="Yokoyama R."/>
            <person name="Yoshitake Y."/>
            <person name="Yotsui I."/>
            <person name="Zachgo S."/>
            <person name="Schmutz J."/>
        </authorList>
    </citation>
    <scope>NUCLEOTIDE SEQUENCE [LARGE SCALE GENOMIC DNA]</scope>
    <source>
        <strain evidence="12">cv. B-3</strain>
    </source>
</reference>
<dbReference type="InterPro" id="IPR000070">
    <property type="entry name" value="Pectinesterase_cat"/>
</dbReference>
<evidence type="ECO:0000256" key="5">
    <source>
        <dbReference type="ARBA" id="ARBA00022525"/>
    </source>
</evidence>
<dbReference type="EMBL" id="CM010635">
    <property type="protein sequence ID" value="RID52091.1"/>
    <property type="molecule type" value="Genomic_DNA"/>
</dbReference>
<evidence type="ECO:0000256" key="8">
    <source>
        <dbReference type="ARBA" id="ARBA00023316"/>
    </source>
</evidence>
<evidence type="ECO:0000256" key="3">
    <source>
        <dbReference type="ARBA" id="ARBA00013229"/>
    </source>
</evidence>
<gene>
    <name evidence="11" type="ORF">BRARA_H02714</name>
</gene>
<dbReference type="InterPro" id="IPR011050">
    <property type="entry name" value="Pectin_lyase_fold/virulence"/>
</dbReference>
<keyword evidence="5" id="KW-0964">Secreted</keyword>
<keyword evidence="4" id="KW-0134">Cell wall</keyword>
<dbReference type="GO" id="GO:0045490">
    <property type="term" value="P:pectin catabolic process"/>
    <property type="evidence" value="ECO:0007669"/>
    <property type="project" value="UniProtKB-UniPathway"/>
</dbReference>
<keyword evidence="8" id="KW-0961">Cell wall biogenesis/degradation</keyword>
<keyword evidence="7" id="KW-0063">Aspartyl esterase</keyword>
<evidence type="ECO:0000313" key="11">
    <source>
        <dbReference type="EMBL" id="RID52091.1"/>
    </source>
</evidence>
<evidence type="ECO:0000256" key="2">
    <source>
        <dbReference type="ARBA" id="ARBA00005184"/>
    </source>
</evidence>
<dbReference type="EC" id="3.1.1.11" evidence="3"/>
<dbReference type="AlphaFoldDB" id="A0A397YFA8"/>